<dbReference type="EMBL" id="FR824146">
    <property type="protein sequence ID" value="CCA20683.1"/>
    <property type="molecule type" value="Genomic_DNA"/>
</dbReference>
<gene>
    <name evidence="2" type="primary">AlNc14C101G6027</name>
    <name evidence="2" type="ORF">ALNC14_068260</name>
</gene>
<organism evidence="2">
    <name type="scientific">Albugo laibachii Nc14</name>
    <dbReference type="NCBI Taxonomy" id="890382"/>
    <lineage>
        <taxon>Eukaryota</taxon>
        <taxon>Sar</taxon>
        <taxon>Stramenopiles</taxon>
        <taxon>Oomycota</taxon>
        <taxon>Peronosporomycetes</taxon>
        <taxon>Albuginales</taxon>
        <taxon>Albuginaceae</taxon>
        <taxon>Albugo</taxon>
    </lineage>
</organism>
<evidence type="ECO:0000256" key="1">
    <source>
        <dbReference type="SAM" id="MobiDB-lite"/>
    </source>
</evidence>
<accession>F0WHG4</accession>
<name>F0WHG4_9STRA</name>
<feature type="region of interest" description="Disordered" evidence="1">
    <location>
        <begin position="1"/>
        <end position="26"/>
    </location>
</feature>
<dbReference type="AlphaFoldDB" id="F0WHG4"/>
<protein>
    <submittedName>
        <fullName evidence="2">AlNc14C101G6027 protein</fullName>
    </submittedName>
</protein>
<proteinExistence type="predicted"/>
<dbReference type="HOGENOM" id="CLU_1638449_0_0_1"/>
<reference evidence="2" key="2">
    <citation type="submission" date="2011-02" db="EMBL/GenBank/DDBJ databases">
        <authorList>
            <person name="MacLean D."/>
        </authorList>
    </citation>
    <scope>NUCLEOTIDE SEQUENCE</scope>
</reference>
<sequence>MGPKSPVAPPRVEGAQTTPGDRRQVDLSPLTQTAEAAARDVNHKILEALTSMQELMARLDLSQPKRKQGEHMKVSAETCVFQSELTKLWVVKYGDKCALAHALNCLSSGNTGNALPELHVPAASRISSHEARSSYAAGSDAAASAYNAFRTARIQPASDGRI</sequence>
<evidence type="ECO:0000313" key="2">
    <source>
        <dbReference type="EMBL" id="CCA20683.1"/>
    </source>
</evidence>
<reference evidence="2" key="1">
    <citation type="journal article" date="2011" name="PLoS Biol.">
        <title>Gene gain and loss during evolution of obligate parasitism in the white rust pathogen of Arabidopsis thaliana.</title>
        <authorList>
            <person name="Kemen E."/>
            <person name="Gardiner A."/>
            <person name="Schultz-Larsen T."/>
            <person name="Kemen A.C."/>
            <person name="Balmuth A.L."/>
            <person name="Robert-Seilaniantz A."/>
            <person name="Bailey K."/>
            <person name="Holub E."/>
            <person name="Studholme D.J."/>
            <person name="Maclean D."/>
            <person name="Jones J.D."/>
        </authorList>
    </citation>
    <scope>NUCLEOTIDE SEQUENCE</scope>
</reference>